<feature type="region of interest" description="Disordered" evidence="1">
    <location>
        <begin position="1"/>
        <end position="59"/>
    </location>
</feature>
<evidence type="ECO:0000313" key="2">
    <source>
        <dbReference type="EMBL" id="CAH0488501.1"/>
    </source>
</evidence>
<evidence type="ECO:0000313" key="3">
    <source>
        <dbReference type="Proteomes" id="UP001157938"/>
    </source>
</evidence>
<sequence>MEKDADDGDDNEELDVSKEEEFEAESVKSLDIGKEDKVKMEEVPKEEVETESDNEMEKQKRLTCLQGDLTCISPTSVPLSILTPLDDIFFAYSLLVAVEAGNTSDPEMVLTSLHQASSYW</sequence>
<comment type="caution">
    <text evidence="2">The sequence shown here is derived from an EMBL/GenBank/DDBJ whole genome shotgun (WGS) entry which is preliminary data.</text>
</comment>
<proteinExistence type="predicted"/>
<gene>
    <name evidence="2" type="ORF">PFR001_LOCUS3981</name>
</gene>
<reference evidence="2 3" key="1">
    <citation type="submission" date="2021-11" db="EMBL/GenBank/DDBJ databases">
        <authorList>
            <person name="Islam A."/>
            <person name="Islam S."/>
            <person name="Flora M.S."/>
            <person name="Rahman M."/>
            <person name="Ziaur R.M."/>
            <person name="Epstein J.H."/>
            <person name="Hassan M."/>
            <person name="Klassen M."/>
            <person name="Woodard K."/>
            <person name="Webb A."/>
            <person name="Webby R.J."/>
            <person name="El Zowalaty M.E."/>
        </authorList>
    </citation>
    <scope>NUCLEOTIDE SEQUENCE [LARGE SCALE GENOMIC DNA]</scope>
    <source>
        <strain evidence="2">Pf1</strain>
    </source>
</reference>
<dbReference type="Proteomes" id="UP001157938">
    <property type="component" value="Unassembled WGS sequence"/>
</dbReference>
<accession>A0ABN8C5R2</accession>
<name>A0ABN8C5R2_9STRA</name>
<feature type="compositionally biased region" description="Acidic residues" evidence="1">
    <location>
        <begin position="1"/>
        <end position="14"/>
    </location>
</feature>
<feature type="compositionally biased region" description="Basic and acidic residues" evidence="1">
    <location>
        <begin position="15"/>
        <end position="47"/>
    </location>
</feature>
<keyword evidence="3" id="KW-1185">Reference proteome</keyword>
<dbReference type="EMBL" id="CAKLBC010000822">
    <property type="protein sequence ID" value="CAH0488501.1"/>
    <property type="molecule type" value="Genomic_DNA"/>
</dbReference>
<organism evidence="2 3">
    <name type="scientific">Peronospora farinosa</name>
    <dbReference type="NCBI Taxonomy" id="134698"/>
    <lineage>
        <taxon>Eukaryota</taxon>
        <taxon>Sar</taxon>
        <taxon>Stramenopiles</taxon>
        <taxon>Oomycota</taxon>
        <taxon>Peronosporomycetes</taxon>
        <taxon>Peronosporales</taxon>
        <taxon>Peronosporaceae</taxon>
        <taxon>Peronospora</taxon>
    </lineage>
</organism>
<evidence type="ECO:0000256" key="1">
    <source>
        <dbReference type="SAM" id="MobiDB-lite"/>
    </source>
</evidence>
<protein>
    <submittedName>
        <fullName evidence="2">Uncharacterized protein</fullName>
    </submittedName>
</protein>